<evidence type="ECO:0000313" key="5">
    <source>
        <dbReference type="EMBL" id="PIB77697.1"/>
    </source>
</evidence>
<dbReference type="Proteomes" id="UP000230551">
    <property type="component" value="Unassembled WGS sequence"/>
</dbReference>
<protein>
    <recommendedName>
        <fullName evidence="4">Transketolase C-terminal domain-containing protein</fullName>
    </recommendedName>
</protein>
<sequence length="150" mass="16265">MQALGILTSKIEVQKSASEVSVSSIDLAKRHFNLFSDPWLDFNVAPLDVETIAASVRATGHLLVVDPANRTAGAAAEICAAIAERAPAGLRAPIRRHTAPDVHAPFSPTMEKPLYPDKESIIAEIWATIRPARAPRGDRTAAAWRAPRRR</sequence>
<evidence type="ECO:0000256" key="2">
    <source>
        <dbReference type="ARBA" id="ARBA00023002"/>
    </source>
</evidence>
<dbReference type="Pfam" id="PF02780">
    <property type="entry name" value="Transketolase_C"/>
    <property type="match status" value="1"/>
</dbReference>
<dbReference type="SUPFAM" id="SSF52922">
    <property type="entry name" value="TK C-terminal domain-like"/>
    <property type="match status" value="1"/>
</dbReference>
<dbReference type="EMBL" id="PDCN02000001">
    <property type="protein sequence ID" value="PIB77697.1"/>
    <property type="molecule type" value="Genomic_DNA"/>
</dbReference>
<feature type="domain" description="Transketolase C-terminal" evidence="4">
    <location>
        <begin position="44"/>
        <end position="121"/>
    </location>
</feature>
<keyword evidence="2" id="KW-0560">Oxidoreductase</keyword>
<evidence type="ECO:0000259" key="4">
    <source>
        <dbReference type="Pfam" id="PF02780"/>
    </source>
</evidence>
<gene>
    <name evidence="5" type="ORF">CQY22_001800</name>
</gene>
<dbReference type="InterPro" id="IPR033248">
    <property type="entry name" value="Transketolase_C"/>
</dbReference>
<keyword evidence="3" id="KW-0786">Thiamine pyrophosphate</keyword>
<proteinExistence type="predicted"/>
<dbReference type="Gene3D" id="3.40.50.920">
    <property type="match status" value="1"/>
</dbReference>
<evidence type="ECO:0000256" key="3">
    <source>
        <dbReference type="ARBA" id="ARBA00023052"/>
    </source>
</evidence>
<dbReference type="GO" id="GO:0016491">
    <property type="term" value="F:oxidoreductase activity"/>
    <property type="evidence" value="ECO:0007669"/>
    <property type="project" value="UniProtKB-KW"/>
</dbReference>
<evidence type="ECO:0000256" key="1">
    <source>
        <dbReference type="ARBA" id="ARBA00001964"/>
    </source>
</evidence>
<evidence type="ECO:0000313" key="6">
    <source>
        <dbReference type="Proteomes" id="UP000230551"/>
    </source>
</evidence>
<dbReference type="STRING" id="85968.GCA_900073015_01487"/>
<name>A0A2G5PHB2_9MYCO</name>
<dbReference type="OrthoDB" id="8732661at2"/>
<dbReference type="PANTHER" id="PTHR43257:SF2">
    <property type="entry name" value="PYRUVATE DEHYDROGENASE E1 COMPONENT SUBUNIT BETA"/>
    <property type="match status" value="1"/>
</dbReference>
<reference evidence="5 6" key="1">
    <citation type="journal article" date="2017" name="Infect. Genet. Evol.">
        <title>The new phylogeny of the genus Mycobacterium: The old and the news.</title>
        <authorList>
            <person name="Tortoli E."/>
            <person name="Fedrizzi T."/>
            <person name="Meehan C.J."/>
            <person name="Trovato A."/>
            <person name="Grottola A."/>
            <person name="Giacobazzi E."/>
            <person name="Serpini G.F."/>
            <person name="Tagliazucchi S."/>
            <person name="Fabio A."/>
            <person name="Bettua C."/>
            <person name="Bertorelli R."/>
            <person name="Frascaro F."/>
            <person name="De Sanctis V."/>
            <person name="Pecorari M."/>
            <person name="Jousson O."/>
            <person name="Segata N."/>
            <person name="Cirillo D.M."/>
        </authorList>
    </citation>
    <scope>NUCLEOTIDE SEQUENCE [LARGE SCALE GENOMIC DNA]</scope>
    <source>
        <strain evidence="5 6">CIP1034565</strain>
    </source>
</reference>
<dbReference type="AlphaFoldDB" id="A0A2G5PHB2"/>
<accession>A0A2G5PHB2</accession>
<comment type="caution">
    <text evidence="5">The sequence shown here is derived from an EMBL/GenBank/DDBJ whole genome shotgun (WGS) entry which is preliminary data.</text>
</comment>
<dbReference type="InterPro" id="IPR009014">
    <property type="entry name" value="Transketo_C/PFOR_II"/>
</dbReference>
<dbReference type="PANTHER" id="PTHR43257">
    <property type="entry name" value="PYRUVATE DEHYDROGENASE E1 COMPONENT BETA SUBUNIT"/>
    <property type="match status" value="1"/>
</dbReference>
<organism evidence="5 6">
    <name type="scientific">Mycolicibacterium brumae</name>
    <dbReference type="NCBI Taxonomy" id="85968"/>
    <lineage>
        <taxon>Bacteria</taxon>
        <taxon>Bacillati</taxon>
        <taxon>Actinomycetota</taxon>
        <taxon>Actinomycetes</taxon>
        <taxon>Mycobacteriales</taxon>
        <taxon>Mycobacteriaceae</taxon>
        <taxon>Mycolicibacterium</taxon>
    </lineage>
</organism>
<keyword evidence="6" id="KW-1185">Reference proteome</keyword>
<comment type="cofactor">
    <cofactor evidence="1">
        <name>thiamine diphosphate</name>
        <dbReference type="ChEBI" id="CHEBI:58937"/>
    </cofactor>
</comment>